<evidence type="ECO:0000313" key="1">
    <source>
        <dbReference type="EMBL" id="OCC15245.1"/>
    </source>
</evidence>
<comment type="caution">
    <text evidence="1">The sequence shown here is derived from an EMBL/GenBank/DDBJ whole genome shotgun (WGS) entry which is preliminary data.</text>
</comment>
<organism evidence="1 2">
    <name type="scientific">Dissulfuribacter thermophilus</name>
    <dbReference type="NCBI Taxonomy" id="1156395"/>
    <lineage>
        <taxon>Bacteria</taxon>
        <taxon>Pseudomonadati</taxon>
        <taxon>Thermodesulfobacteriota</taxon>
        <taxon>Dissulfuribacteria</taxon>
        <taxon>Dissulfuribacterales</taxon>
        <taxon>Dissulfuribacteraceae</taxon>
        <taxon>Dissulfuribacter</taxon>
    </lineage>
</organism>
<dbReference type="AlphaFoldDB" id="A0A1B9F606"/>
<keyword evidence="2" id="KW-1185">Reference proteome</keyword>
<reference evidence="1 2" key="1">
    <citation type="submission" date="2016-06" db="EMBL/GenBank/DDBJ databases">
        <title>Respiratory ammonification of nitrate coupled to the oxidation of elemental sulfur in deep-sea autotrophic thermophilic bacteria.</title>
        <authorList>
            <person name="Slobodkina G.B."/>
            <person name="Mardanov A.V."/>
            <person name="Ravin N.V."/>
            <person name="Frolova A.A."/>
            <person name="Viryasiv M.B."/>
            <person name="Chernyh N.A."/>
            <person name="Bonch-Osmolovskaya E.A."/>
            <person name="Slobodkin A.I."/>
        </authorList>
    </citation>
    <scope>NUCLEOTIDE SEQUENCE [LARGE SCALE GENOMIC DNA]</scope>
    <source>
        <strain evidence="1 2">S69</strain>
    </source>
</reference>
<dbReference type="STRING" id="1156395.DBT_1368"/>
<evidence type="ECO:0000313" key="2">
    <source>
        <dbReference type="Proteomes" id="UP000093080"/>
    </source>
</evidence>
<dbReference type="Proteomes" id="UP000093080">
    <property type="component" value="Unassembled WGS sequence"/>
</dbReference>
<protein>
    <submittedName>
        <fullName evidence="1">Uncharacterized protein</fullName>
    </submittedName>
</protein>
<gene>
    <name evidence="1" type="ORF">DBT_1368</name>
</gene>
<dbReference type="EMBL" id="MAGO01000006">
    <property type="protein sequence ID" value="OCC15245.1"/>
    <property type="molecule type" value="Genomic_DNA"/>
</dbReference>
<name>A0A1B9F606_9BACT</name>
<accession>A0A1B9F606</accession>
<proteinExistence type="predicted"/>
<sequence length="55" mass="6622">MLSFELKEEKRGKGRPTGRFLKDFTNDFDGVLFLPSFCRAVFRFYDYPQRFSWSS</sequence>